<dbReference type="WBParaSite" id="SSTP_0000915400.1">
    <property type="protein sequence ID" value="SSTP_0000915400.1"/>
    <property type="gene ID" value="SSTP_0000915400"/>
</dbReference>
<dbReference type="AlphaFoldDB" id="A0A0K0EI47"/>
<protein>
    <submittedName>
        <fullName evidence="3">Chitin-binding type-2 domain-containing protein</fullName>
    </submittedName>
    <submittedName>
        <fullName evidence="2">EB domain-containing protein</fullName>
    </submittedName>
</protein>
<evidence type="ECO:0000313" key="2">
    <source>
        <dbReference type="WBParaSite" id="SSTP_0000915400.1"/>
    </source>
</evidence>
<dbReference type="InterPro" id="IPR006150">
    <property type="entry name" value="Cys_repeat_1"/>
</dbReference>
<evidence type="ECO:0000313" key="1">
    <source>
        <dbReference type="Proteomes" id="UP000035681"/>
    </source>
</evidence>
<dbReference type="PANTHER" id="PTHR34150:SF4">
    <property type="entry name" value="CHITIN BINDING DOMAIN (CHTBD2) CONTAINING"/>
    <property type="match status" value="1"/>
</dbReference>
<dbReference type="PANTHER" id="PTHR34150">
    <property type="entry name" value="PROTEIN CBG08832-RELATED"/>
    <property type="match status" value="1"/>
</dbReference>
<reference evidence="2" key="1">
    <citation type="submission" date="2015-08" db="UniProtKB">
        <authorList>
            <consortium name="WormBaseParasite"/>
        </authorList>
    </citation>
    <scope>IDENTIFICATION</scope>
</reference>
<dbReference type="Proteomes" id="UP000035681">
    <property type="component" value="Unplaced"/>
</dbReference>
<dbReference type="STRING" id="6248.A0A0K0EI47"/>
<dbReference type="WBParaSite" id="TCONS_00004016.p1">
    <property type="protein sequence ID" value="TCONS_00004016.p1"/>
    <property type="gene ID" value="XLOC_000883"/>
</dbReference>
<organism evidence="2">
    <name type="scientific">Strongyloides stercoralis</name>
    <name type="common">Threadworm</name>
    <dbReference type="NCBI Taxonomy" id="6248"/>
    <lineage>
        <taxon>Eukaryota</taxon>
        <taxon>Metazoa</taxon>
        <taxon>Ecdysozoa</taxon>
        <taxon>Nematoda</taxon>
        <taxon>Chromadorea</taxon>
        <taxon>Rhabditida</taxon>
        <taxon>Tylenchina</taxon>
        <taxon>Panagrolaimomorpha</taxon>
        <taxon>Strongyloidoidea</taxon>
        <taxon>Strongyloididae</taxon>
        <taxon>Strongyloides</taxon>
    </lineage>
</organism>
<proteinExistence type="predicted"/>
<name>A0A0K0EI47_STRER</name>
<keyword evidence="1" id="KW-1185">Reference proteome</keyword>
<sequence>MVVINNFRLKNIDINLILLLLLFLLCIVNGINSLSLDLIDGQMCMTVEHSRASTNSSSYFECVPLSESENEQYRVKGKYLGIWTLKKCLKNFEFDESQQKCIEKKKVHRQPTVDQNNECQASNANPIEGGECNWLTATLQNDPYSRNHFLQCSITNPGDYCGEWIRMPCAPGTVFKYPQQICVAEEIDNSNECGQNGGSPICPCSGSSGTCPGISICISSICCQQQQQQLDPSMQMLQNAPFFQQSLCIGTGAKPIGPCQLNSCPNNYECQDGIGCCPTIPYESTSNLVSVSVKVCPGSSIVPIGTCTNGNVCPSGTICNEKVNGCCPQMEDKKFTVIMLCPNGKPAVGPCNSNNLCSQGQSCFKGACCQLSTCPIGQQPQGFCNSGSCNNGGTCHQSTCCQSVEVIKLPICSNGQASTVPCTMSNQCGSGFECSNGGCCPIPFCPNGIQAISRCNGPCGVGLTCLEGLCCPLPKCPSGELANTMCTQNRDCGIGSDCTNNGCCPLPQCPSGNFASCRCGLQAGGKSCPLGQACINGGCCMLPLCPNGIQAVSLCTASFQCGIGMECVNSGCCALPTCSNGKAASERCQMGSCPQNKICENGVCCDIPVCSTTGMIPAQFCGIGNSCPLNFYCERQGCCPEPLPLCPNGGRSTSRCDRGSDCPPGFGCTSLGGCCRLSLEPICPLRMNAICQCSANNGCPQGSTCNQGTCCTQASATFNQVPGTSCQMSTQCNGFTNSNSRCLQNTCICTKGAISNGASCVQQPAIVVTQARNGCDQYGNPCKFVLSSTRRRPLFTPVGNVTDTPLWFNVIELRSCIDNPSNTGVDFDPDSTCLPNEKCINGKCRTKLWPGEYGCNSDLECQARCPNTYCETNTDKHVPQCLCKNGFLLYGRCVESCPKGFHSSDKYCMHNDEDNFWKDSKLQDNLRELLNKGNC</sequence>
<evidence type="ECO:0000313" key="3">
    <source>
        <dbReference type="WBParaSite" id="TCONS_00004016.p1"/>
    </source>
</evidence>
<accession>A0A0K0EI47</accession>
<dbReference type="SMART" id="SM00289">
    <property type="entry name" value="WR1"/>
    <property type="match status" value="13"/>
</dbReference>